<dbReference type="EMBL" id="KL584857">
    <property type="protein sequence ID" value="KEQ58269.1"/>
    <property type="molecule type" value="Genomic_DNA"/>
</dbReference>
<dbReference type="Proteomes" id="UP000030672">
    <property type="component" value="Unassembled WGS sequence"/>
</dbReference>
<keyword evidence="4" id="KW-1185">Reference proteome</keyword>
<feature type="region of interest" description="Disordered" evidence="1">
    <location>
        <begin position="533"/>
        <end position="594"/>
    </location>
</feature>
<sequence length="936" mass="106495">MASTFVYSTVWKFLEPDELITAFDEMVQDANVRCTYMSDKQMFRIEFPEPGYDQTYYKFVDLCNEYINEHQDGPQDVMADPKIFRPVETGGEANAEDELDELLREDDALEDEALIDVDRPSSEHEEEDKPFWSPKNPSTDIALVLPDQLLQEIAQDTTCSLELNVERSCVFITNATATKVQTVSKRLDNIERISHRPRVDSHFMRTEKEVNALLQLHRLQHLQDGTLLQTLTPDEPKITQMLPRQRVVRLMRPDSNARLSVFSSQPSNYTHNPDLVQKFESMPLPHFVREGMHDLLVTFVDNAVEEWVQGTIDSAPEEGDLLGGGIDGLNLGDASEVLRPVPAPLKQQSEYPIPDFGFPDEIEEFESRPDLSHAEARLDTNFLIDYEGRPRSPAQATESRVHIPPLVSPYPSSLVGSTLSRRAAGIRFSDKLPRAPWDVTPTRPVQAEWNVQPVTGYTGDDTVEPFPPLGTQAPKPRVQRVQPTSPSTLAAPPGLSTRPGQYSHMVLAEPEEPNDVEERIQVEDEVATRRYFNTTAHRKPKSKAKRKPSNQACKVELDLPDWDPRLNKQPSKSNQSQPRSTSVEATPPPQAKPLVLPECSSDLLQLLDCARAHRGYLDMEISIGRILIEGLRGPEAKEFAASKAMPSKRMAAGIQEHLSTDQESVLHFVERLTSSTIEACQIPTPQLFRQDATEASWYEFHCEDKYHNHVIVKVKGPDDAEVDLVPATLGQVFFHYPKRRWDARFAVNAREPYMYHKAITEFLKKLSAEVRDSRDGRLVDLRFLVTGDLKIRSACTKKQLSFQHISDRITLHLTEVQDLNRGWMRDNTSLHQFASQERTEMIRAGRFWFEAKLSVSSKSFFDQNLKTKIGEDAAWNAKDVLDDKMLFDIQDIIDRVVVRMDGVGVQNTGWRGNEADMIDLEEWEQKNKVIGSMDYW</sequence>
<evidence type="ECO:0000259" key="2">
    <source>
        <dbReference type="Pfam" id="PF25482"/>
    </source>
</evidence>
<gene>
    <name evidence="3" type="ORF">M437DRAFT_88735</name>
</gene>
<dbReference type="GeneID" id="63922268"/>
<evidence type="ECO:0000313" key="3">
    <source>
        <dbReference type="EMBL" id="KEQ58269.1"/>
    </source>
</evidence>
<proteinExistence type="predicted"/>
<feature type="compositionally biased region" description="Basic and acidic residues" evidence="1">
    <location>
        <begin position="116"/>
        <end position="130"/>
    </location>
</feature>
<organism evidence="3 4">
    <name type="scientific">Aureobasidium melanogenum (strain CBS 110374)</name>
    <name type="common">Aureobasidium pullulans var. melanogenum</name>
    <dbReference type="NCBI Taxonomy" id="1043003"/>
    <lineage>
        <taxon>Eukaryota</taxon>
        <taxon>Fungi</taxon>
        <taxon>Dikarya</taxon>
        <taxon>Ascomycota</taxon>
        <taxon>Pezizomycotina</taxon>
        <taxon>Dothideomycetes</taxon>
        <taxon>Dothideomycetidae</taxon>
        <taxon>Dothideales</taxon>
        <taxon>Saccotheciaceae</taxon>
        <taxon>Aureobasidium</taxon>
    </lineage>
</organism>
<reference evidence="3 4" key="1">
    <citation type="journal article" date="2014" name="BMC Genomics">
        <title>Genome sequencing of four Aureobasidium pullulans varieties: biotechnological potential, stress tolerance, and description of new species.</title>
        <authorList>
            <person name="Gostin Ar C."/>
            <person name="Ohm R.A."/>
            <person name="Kogej T."/>
            <person name="Sonjak S."/>
            <person name="Turk M."/>
            <person name="Zajc J."/>
            <person name="Zalar P."/>
            <person name="Grube M."/>
            <person name="Sun H."/>
            <person name="Han J."/>
            <person name="Sharma A."/>
            <person name="Chiniquy J."/>
            <person name="Ngan C.Y."/>
            <person name="Lipzen A."/>
            <person name="Barry K."/>
            <person name="Grigoriev I.V."/>
            <person name="Gunde-Cimerman N."/>
        </authorList>
    </citation>
    <scope>NUCLEOTIDE SEQUENCE [LARGE SCALE GENOMIC DNA]</scope>
    <source>
        <strain evidence="3 4">CBS 110374</strain>
    </source>
</reference>
<protein>
    <recommendedName>
        <fullName evidence="2">DUF7905 domain-containing protein</fullName>
    </recommendedName>
</protein>
<feature type="compositionally biased region" description="Basic residues" evidence="1">
    <location>
        <begin position="536"/>
        <end position="548"/>
    </location>
</feature>
<name>A0A074VGW6_AURM1</name>
<dbReference type="RefSeq" id="XP_040875292.1">
    <property type="nucleotide sequence ID" value="XM_041028895.1"/>
</dbReference>
<feature type="domain" description="DUF7905" evidence="2">
    <location>
        <begin position="606"/>
        <end position="883"/>
    </location>
</feature>
<accession>A0A074VGW6</accession>
<feature type="region of interest" description="Disordered" evidence="1">
    <location>
        <begin position="469"/>
        <end position="498"/>
    </location>
</feature>
<dbReference type="InterPro" id="IPR057227">
    <property type="entry name" value="DUF7905"/>
</dbReference>
<evidence type="ECO:0000256" key="1">
    <source>
        <dbReference type="SAM" id="MobiDB-lite"/>
    </source>
</evidence>
<dbReference type="Pfam" id="PF25482">
    <property type="entry name" value="DUF7905"/>
    <property type="match status" value="1"/>
</dbReference>
<dbReference type="AlphaFoldDB" id="A0A074VGW6"/>
<dbReference type="HOGENOM" id="CLU_013925_0_0_1"/>
<feature type="region of interest" description="Disordered" evidence="1">
    <location>
        <begin position="114"/>
        <end position="137"/>
    </location>
</feature>
<evidence type="ECO:0000313" key="4">
    <source>
        <dbReference type="Proteomes" id="UP000030672"/>
    </source>
</evidence>
<dbReference type="STRING" id="1043003.A0A074VGW6"/>
<feature type="compositionally biased region" description="Polar residues" evidence="1">
    <location>
        <begin position="568"/>
        <end position="584"/>
    </location>
</feature>